<feature type="compositionally biased region" description="Low complexity" evidence="1">
    <location>
        <begin position="67"/>
        <end position="76"/>
    </location>
</feature>
<feature type="compositionally biased region" description="Basic and acidic residues" evidence="1">
    <location>
        <begin position="114"/>
        <end position="129"/>
    </location>
</feature>
<dbReference type="RefSeq" id="WP_352064943.1">
    <property type="nucleotide sequence ID" value="NZ_JBEPAZ010000037.1"/>
</dbReference>
<feature type="region of interest" description="Disordered" evidence="1">
    <location>
        <begin position="37"/>
        <end position="129"/>
    </location>
</feature>
<dbReference type="EMBL" id="JBEPAZ010000037">
    <property type="protein sequence ID" value="MER6432103.1"/>
    <property type="molecule type" value="Genomic_DNA"/>
</dbReference>
<reference evidence="3 4" key="1">
    <citation type="submission" date="2024-06" db="EMBL/GenBank/DDBJ databases">
        <title>The Natural Products Discovery Center: Release of the First 8490 Sequenced Strains for Exploring Actinobacteria Biosynthetic Diversity.</title>
        <authorList>
            <person name="Kalkreuter E."/>
            <person name="Kautsar S.A."/>
            <person name="Yang D."/>
            <person name="Bader C.D."/>
            <person name="Teijaro C.N."/>
            <person name="Fluegel L."/>
            <person name="Davis C.M."/>
            <person name="Simpson J.R."/>
            <person name="Lauterbach L."/>
            <person name="Steele A.D."/>
            <person name="Gui C."/>
            <person name="Meng S."/>
            <person name="Li G."/>
            <person name="Viehrig K."/>
            <person name="Ye F."/>
            <person name="Su P."/>
            <person name="Kiefer A.F."/>
            <person name="Nichols A."/>
            <person name="Cepeda A.J."/>
            <person name="Yan W."/>
            <person name="Fan B."/>
            <person name="Jiang Y."/>
            <person name="Adhikari A."/>
            <person name="Zheng C.-J."/>
            <person name="Schuster L."/>
            <person name="Cowan T.M."/>
            <person name="Smanski M.J."/>
            <person name="Chevrette M.G."/>
            <person name="De Carvalho L.P.S."/>
            <person name="Shen B."/>
        </authorList>
    </citation>
    <scope>NUCLEOTIDE SEQUENCE [LARGE SCALE GENOMIC DNA]</scope>
    <source>
        <strain evidence="3 4">NPDC001166</strain>
    </source>
</reference>
<protein>
    <recommendedName>
        <fullName evidence="2">Rho termination factor-like N-terminal domain-containing protein</fullName>
    </recommendedName>
</protein>
<feature type="region of interest" description="Disordered" evidence="1">
    <location>
        <begin position="1"/>
        <end position="22"/>
    </location>
</feature>
<feature type="compositionally biased region" description="Basic and acidic residues" evidence="1">
    <location>
        <begin position="1"/>
        <end position="15"/>
    </location>
</feature>
<accession>A0ABV1UEG4</accession>
<dbReference type="Proteomes" id="UP001470023">
    <property type="component" value="Unassembled WGS sequence"/>
</dbReference>
<evidence type="ECO:0000256" key="1">
    <source>
        <dbReference type="SAM" id="MobiDB-lite"/>
    </source>
</evidence>
<dbReference type="SMART" id="SM00959">
    <property type="entry name" value="Rho_N"/>
    <property type="match status" value="1"/>
</dbReference>
<sequence length="145" mass="15752">MRELVKAKAEGHDVATAEAPPDATKVLDLMKALEGSLKTARSRRGEEEEKSAAGQTKKAAPRKTARKAAAGKAAKPPWRKAPPKKAAVASTRSRNEGKRELQKLSKAELYQRATDLEVPGRSKMSREDLIDALARAGRRRKKSAA</sequence>
<keyword evidence="4" id="KW-1185">Reference proteome</keyword>
<evidence type="ECO:0000313" key="4">
    <source>
        <dbReference type="Proteomes" id="UP001470023"/>
    </source>
</evidence>
<proteinExistence type="predicted"/>
<gene>
    <name evidence="3" type="ORF">ABT272_30925</name>
</gene>
<organism evidence="3 4">
    <name type="scientific">Streptomyces sp. 900105245</name>
    <dbReference type="NCBI Taxonomy" id="3154379"/>
    <lineage>
        <taxon>Bacteria</taxon>
        <taxon>Bacillati</taxon>
        <taxon>Actinomycetota</taxon>
        <taxon>Actinomycetes</taxon>
        <taxon>Kitasatosporales</taxon>
        <taxon>Streptomycetaceae</taxon>
        <taxon>Streptomyces</taxon>
    </lineage>
</organism>
<feature type="domain" description="Rho termination factor-like N-terminal" evidence="2">
    <location>
        <begin position="100"/>
        <end position="140"/>
    </location>
</feature>
<dbReference type="InterPro" id="IPR011112">
    <property type="entry name" value="Rho-like_N"/>
</dbReference>
<dbReference type="SUPFAM" id="SSF68912">
    <property type="entry name" value="Rho N-terminal domain-like"/>
    <property type="match status" value="1"/>
</dbReference>
<evidence type="ECO:0000259" key="2">
    <source>
        <dbReference type="SMART" id="SM00959"/>
    </source>
</evidence>
<comment type="caution">
    <text evidence="3">The sequence shown here is derived from an EMBL/GenBank/DDBJ whole genome shotgun (WGS) entry which is preliminary data.</text>
</comment>
<feature type="compositionally biased region" description="Basic and acidic residues" evidence="1">
    <location>
        <begin position="93"/>
        <end position="106"/>
    </location>
</feature>
<dbReference type="InterPro" id="IPR036269">
    <property type="entry name" value="Rho_N_sf"/>
</dbReference>
<evidence type="ECO:0000313" key="3">
    <source>
        <dbReference type="EMBL" id="MER6432103.1"/>
    </source>
</evidence>
<name>A0ABV1UEG4_9ACTN</name>